<proteinExistence type="predicted"/>
<dbReference type="EMBL" id="CP032157">
    <property type="protein sequence ID" value="AXY78841.1"/>
    <property type="molecule type" value="Genomic_DNA"/>
</dbReference>
<gene>
    <name evidence="1" type="ORF">D3H65_30635</name>
</gene>
<protein>
    <submittedName>
        <fullName evidence="1">Uncharacterized protein</fullName>
    </submittedName>
</protein>
<evidence type="ECO:0000313" key="1">
    <source>
        <dbReference type="EMBL" id="AXY78841.1"/>
    </source>
</evidence>
<evidence type="ECO:0000313" key="2">
    <source>
        <dbReference type="Proteomes" id="UP000263900"/>
    </source>
</evidence>
<dbReference type="Proteomes" id="UP000263900">
    <property type="component" value="Chromosome"/>
</dbReference>
<dbReference type="KEGG" id="pseg:D3H65_30635"/>
<organism evidence="1 2">
    <name type="scientific">Paraflavitalea soli</name>
    <dbReference type="NCBI Taxonomy" id="2315862"/>
    <lineage>
        <taxon>Bacteria</taxon>
        <taxon>Pseudomonadati</taxon>
        <taxon>Bacteroidota</taxon>
        <taxon>Chitinophagia</taxon>
        <taxon>Chitinophagales</taxon>
        <taxon>Chitinophagaceae</taxon>
        <taxon>Paraflavitalea</taxon>
    </lineage>
</organism>
<accession>A0A3B7NAT8</accession>
<name>A0A3B7NAT8_9BACT</name>
<reference evidence="1 2" key="1">
    <citation type="submission" date="2018-09" db="EMBL/GenBank/DDBJ databases">
        <title>Genome sequencing of strain 6GH32-13.</title>
        <authorList>
            <person name="Weon H.-Y."/>
            <person name="Heo J."/>
            <person name="Kwon S.-W."/>
        </authorList>
    </citation>
    <scope>NUCLEOTIDE SEQUENCE [LARGE SCALE GENOMIC DNA]</scope>
    <source>
        <strain evidence="1 2">5GH32-13</strain>
    </source>
</reference>
<dbReference type="AlphaFoldDB" id="A0A3B7NAT8"/>
<keyword evidence="2" id="KW-1185">Reference proteome</keyword>
<sequence>MTHGMKECYIYCEDKETEEYFLQ</sequence>